<dbReference type="KEGG" id="abe:ARB_06124"/>
<organism evidence="2 3">
    <name type="scientific">Arthroderma benhamiae (strain ATCC MYA-4681 / CBS 112371)</name>
    <name type="common">Trichophyton mentagrophytes</name>
    <dbReference type="NCBI Taxonomy" id="663331"/>
    <lineage>
        <taxon>Eukaryota</taxon>
        <taxon>Fungi</taxon>
        <taxon>Dikarya</taxon>
        <taxon>Ascomycota</taxon>
        <taxon>Pezizomycotina</taxon>
        <taxon>Eurotiomycetes</taxon>
        <taxon>Eurotiomycetidae</taxon>
        <taxon>Onygenales</taxon>
        <taxon>Arthrodermataceae</taxon>
        <taxon>Trichophyton</taxon>
    </lineage>
</organism>
<dbReference type="EMBL" id="ABSU01000004">
    <property type="protein sequence ID" value="EFE35167.1"/>
    <property type="molecule type" value="Genomic_DNA"/>
</dbReference>
<feature type="region of interest" description="Disordered" evidence="1">
    <location>
        <begin position="132"/>
        <end position="164"/>
    </location>
</feature>
<dbReference type="RefSeq" id="XP_003015812.1">
    <property type="nucleotide sequence ID" value="XM_003015766.1"/>
</dbReference>
<dbReference type="GeneID" id="9526094"/>
<keyword evidence="3" id="KW-1185">Reference proteome</keyword>
<comment type="caution">
    <text evidence="2">The sequence shown here is derived from an EMBL/GenBank/DDBJ whole genome shotgun (WGS) entry which is preliminary data.</text>
</comment>
<reference evidence="3" key="1">
    <citation type="journal article" date="2011" name="Genome Biol.">
        <title>Comparative and functional genomics provide insights into the pathogenicity of dermatophytic fungi.</title>
        <authorList>
            <person name="Burmester A."/>
            <person name="Shelest E."/>
            <person name="Gloeckner G."/>
            <person name="Heddergott C."/>
            <person name="Schindler S."/>
            <person name="Staib P."/>
            <person name="Heidel A."/>
            <person name="Felder M."/>
            <person name="Petzold A."/>
            <person name="Szafranski K."/>
            <person name="Feuermann M."/>
            <person name="Pedruzzi I."/>
            <person name="Priebe S."/>
            <person name="Groth M."/>
            <person name="Winkler R."/>
            <person name="Li W."/>
            <person name="Kniemeyer O."/>
            <person name="Schroeckh V."/>
            <person name="Hertweck C."/>
            <person name="Hube B."/>
            <person name="White T.C."/>
            <person name="Platzer M."/>
            <person name="Guthke R."/>
            <person name="Heitman J."/>
            <person name="Woestemeyer J."/>
            <person name="Zipfel P.F."/>
            <person name="Monod M."/>
            <person name="Brakhage A.A."/>
        </authorList>
    </citation>
    <scope>NUCLEOTIDE SEQUENCE [LARGE SCALE GENOMIC DNA]</scope>
    <source>
        <strain evidence="3">ATCC MYA-4681 / CBS 112371</strain>
    </source>
</reference>
<dbReference type="AlphaFoldDB" id="D4APF6"/>
<name>D4APF6_ARTBC</name>
<evidence type="ECO:0000256" key="1">
    <source>
        <dbReference type="SAM" id="MobiDB-lite"/>
    </source>
</evidence>
<evidence type="ECO:0000313" key="3">
    <source>
        <dbReference type="Proteomes" id="UP000008866"/>
    </source>
</evidence>
<feature type="compositionally biased region" description="Polar residues" evidence="1">
    <location>
        <begin position="141"/>
        <end position="154"/>
    </location>
</feature>
<sequence length="164" mass="18480">MLASLLFLCLFVCSSIFFAFLGQLVSCLFVVMAKRYLDEELPVFRVEFLHGEPLDTAADGIFKQQQQKKSKRERWSKEEQTVICYVTGGRALSVAKGNKVVLSSSKGTRRKKKMADQLVVFMCRFCGWSPGPPERAEDDSQAPSDGDSSSQEEQTPWRWLIADG</sequence>
<proteinExistence type="predicted"/>
<evidence type="ECO:0000313" key="2">
    <source>
        <dbReference type="EMBL" id="EFE35167.1"/>
    </source>
</evidence>
<protein>
    <submittedName>
        <fullName evidence="2">Uncharacterized protein</fullName>
    </submittedName>
</protein>
<gene>
    <name evidence="2" type="ORF">ARB_06124</name>
</gene>
<dbReference type="HOGENOM" id="CLU_1618577_0_0_1"/>
<dbReference type="Proteomes" id="UP000008866">
    <property type="component" value="Unassembled WGS sequence"/>
</dbReference>
<accession>D4APF6</accession>